<protein>
    <submittedName>
        <fullName evidence="2">Tetratricopeptide repeat protein</fullName>
    </submittedName>
</protein>
<sequence length="487" mass="56362">MRHFYLLIFSLALFSGTAQKVEFNKAMEDGIKAIAELRYGDLHQILTRERKANPGNRVPDYLEAAALCIRGFFVENEEWYSNNEARLDKLFGRVEELSDTEPYKRVFLAEMALGRSGIHGKYKNNIKAAWGFYRAYNLLDDNLREFPNFIPTLIPFGVLQTAVGSLPSDYKSVASLFGFKGNIEEGLKMIRKAYYYSLADPKLKFHRDYFGFVYAYVNYELETEEQVSLYTLGMDVEASSFFTYLEAQQKLRSGDASEALKLLQNRPLSEDYLEVPFFEYYTGKVALMIKPEEAYKHLTLFLKTAKDEEHRKSAYRYLAWYHLLNGQKSEAEAYRQKIMQEPETLTGSDKQALDEAIRGFNLALIKARLDFDAGRYARIVENLKPEGVEDCCRKNWERQEYHYRRARALQELGLIDQAIPAFLKAMEYQDPVSFSLANSTLQVAILFEHKGNWSQSKRYFKEALALEGYPFHEGVQQKAKAGLERLP</sequence>
<dbReference type="RefSeq" id="WP_210757902.1">
    <property type="nucleotide sequence ID" value="NZ_CP060139.1"/>
</dbReference>
<dbReference type="SUPFAM" id="SSF48452">
    <property type="entry name" value="TPR-like"/>
    <property type="match status" value="1"/>
</dbReference>
<feature type="chain" id="PRO_5028867260" evidence="1">
    <location>
        <begin position="21"/>
        <end position="487"/>
    </location>
</feature>
<reference evidence="2 3" key="1">
    <citation type="submission" date="2020-08" db="EMBL/GenBank/DDBJ databases">
        <title>Croceimicrobium hydrocarbonivorans gen. nov., sp. nov., a novel marine bacterium isolated from a bacterial consortium that degrades polyethylene terephthalate.</title>
        <authorList>
            <person name="Liu R."/>
        </authorList>
    </citation>
    <scope>NUCLEOTIDE SEQUENCE [LARGE SCALE GENOMIC DNA]</scope>
    <source>
        <strain evidence="2 3">A20-9</strain>
    </source>
</reference>
<dbReference type="InterPro" id="IPR011990">
    <property type="entry name" value="TPR-like_helical_dom_sf"/>
</dbReference>
<dbReference type="Gene3D" id="1.25.40.10">
    <property type="entry name" value="Tetratricopeptide repeat domain"/>
    <property type="match status" value="1"/>
</dbReference>
<evidence type="ECO:0000256" key="1">
    <source>
        <dbReference type="SAM" id="SignalP"/>
    </source>
</evidence>
<evidence type="ECO:0000313" key="3">
    <source>
        <dbReference type="Proteomes" id="UP000516305"/>
    </source>
</evidence>
<accession>A0A7H0VCC4</accession>
<gene>
    <name evidence="2" type="ORF">H4K34_13425</name>
</gene>
<proteinExistence type="predicted"/>
<feature type="signal peptide" evidence="1">
    <location>
        <begin position="1"/>
        <end position="20"/>
    </location>
</feature>
<dbReference type="KEGG" id="chyd:H4K34_13425"/>
<evidence type="ECO:0000313" key="2">
    <source>
        <dbReference type="EMBL" id="QNR23372.1"/>
    </source>
</evidence>
<dbReference type="EMBL" id="CP060139">
    <property type="protein sequence ID" value="QNR23372.1"/>
    <property type="molecule type" value="Genomic_DNA"/>
</dbReference>
<organism evidence="2 3">
    <name type="scientific">Croceimicrobium hydrocarbonivorans</name>
    <dbReference type="NCBI Taxonomy" id="2761580"/>
    <lineage>
        <taxon>Bacteria</taxon>
        <taxon>Pseudomonadati</taxon>
        <taxon>Bacteroidota</taxon>
        <taxon>Flavobacteriia</taxon>
        <taxon>Flavobacteriales</taxon>
        <taxon>Owenweeksiaceae</taxon>
        <taxon>Croceimicrobium</taxon>
    </lineage>
</organism>
<dbReference type="AlphaFoldDB" id="A0A7H0VCC4"/>
<name>A0A7H0VCC4_9FLAO</name>
<dbReference type="Proteomes" id="UP000516305">
    <property type="component" value="Chromosome"/>
</dbReference>
<keyword evidence="1" id="KW-0732">Signal</keyword>
<keyword evidence="3" id="KW-1185">Reference proteome</keyword>